<keyword evidence="1" id="KW-0472">Membrane</keyword>
<keyword evidence="1" id="KW-1133">Transmembrane helix</keyword>
<evidence type="ECO:0008006" key="4">
    <source>
        <dbReference type="Google" id="ProtNLM"/>
    </source>
</evidence>
<dbReference type="AlphaFoldDB" id="A0A0G1CM27"/>
<keyword evidence="1" id="KW-0812">Transmembrane</keyword>
<feature type="transmembrane region" description="Helical" evidence="1">
    <location>
        <begin position="141"/>
        <end position="168"/>
    </location>
</feature>
<name>A0A0G1CM27_9BACT</name>
<feature type="transmembrane region" description="Helical" evidence="1">
    <location>
        <begin position="174"/>
        <end position="192"/>
    </location>
</feature>
<evidence type="ECO:0000256" key="1">
    <source>
        <dbReference type="SAM" id="Phobius"/>
    </source>
</evidence>
<dbReference type="PANTHER" id="PTHR36832">
    <property type="entry name" value="SLR1174 PROTEIN-RELATED"/>
    <property type="match status" value="1"/>
</dbReference>
<proteinExistence type="predicted"/>
<feature type="transmembrane region" description="Helical" evidence="1">
    <location>
        <begin position="112"/>
        <end position="129"/>
    </location>
</feature>
<dbReference type="EMBL" id="LCFD01000006">
    <property type="protein sequence ID" value="KKS86825.1"/>
    <property type="molecule type" value="Genomic_DNA"/>
</dbReference>
<dbReference type="PANTHER" id="PTHR36832:SF1">
    <property type="entry name" value="SLR1174 PROTEIN"/>
    <property type="match status" value="1"/>
</dbReference>
<gene>
    <name evidence="2" type="ORF">UV61_C0006G0026</name>
</gene>
<sequence>MKKYWMLIKNTWDEALVYRLNFILWRVRVVIRFLITYFLWSSIYSGNQQFFGYSREMMLTYVLMVYLVSNFVFATRTQNIGSEINEGKLTNYLLKPFNYFISLGARDVSDKLLNFGCTVFEFAIIYLLFRPPFFFQENLGLIILAVVAFVGAVGVYFCISVLLGFLGFWTSEIWATRFIFIILLDFVAGNFFPIDILPKILSQILMLTPFPYMFYFPVKVYLGQLTTSATIQGFGVMAVWVFLLTKAMFLVWRKGLKVYSAEGR</sequence>
<comment type="caution">
    <text evidence="2">The sequence shown here is derived from an EMBL/GenBank/DDBJ whole genome shotgun (WGS) entry which is preliminary data.</text>
</comment>
<dbReference type="InterPro" id="IPR010390">
    <property type="entry name" value="ABC-2_transporter-like"/>
</dbReference>
<organism evidence="2 3">
    <name type="scientific">Candidatus Gottesmanbacteria bacterium GW2011_GWB1_43_11</name>
    <dbReference type="NCBI Taxonomy" id="1618446"/>
    <lineage>
        <taxon>Bacteria</taxon>
        <taxon>Candidatus Gottesmaniibacteriota</taxon>
    </lineage>
</organism>
<protein>
    <recommendedName>
        <fullName evidence="4">ABC transporter permease protein</fullName>
    </recommendedName>
</protein>
<evidence type="ECO:0000313" key="3">
    <source>
        <dbReference type="Proteomes" id="UP000034050"/>
    </source>
</evidence>
<dbReference type="Pfam" id="PF06182">
    <property type="entry name" value="ABC2_membrane_6"/>
    <property type="match status" value="1"/>
</dbReference>
<dbReference type="Proteomes" id="UP000034050">
    <property type="component" value="Unassembled WGS sequence"/>
</dbReference>
<feature type="transmembrane region" description="Helical" evidence="1">
    <location>
        <begin position="29"/>
        <end position="46"/>
    </location>
</feature>
<feature type="transmembrane region" description="Helical" evidence="1">
    <location>
        <begin position="58"/>
        <end position="77"/>
    </location>
</feature>
<accession>A0A0G1CM27</accession>
<reference evidence="2 3" key="1">
    <citation type="journal article" date="2015" name="Nature">
        <title>rRNA introns, odd ribosomes, and small enigmatic genomes across a large radiation of phyla.</title>
        <authorList>
            <person name="Brown C.T."/>
            <person name="Hug L.A."/>
            <person name="Thomas B.C."/>
            <person name="Sharon I."/>
            <person name="Castelle C.J."/>
            <person name="Singh A."/>
            <person name="Wilkins M.J."/>
            <person name="Williams K.H."/>
            <person name="Banfield J.F."/>
        </authorList>
    </citation>
    <scope>NUCLEOTIDE SEQUENCE [LARGE SCALE GENOMIC DNA]</scope>
</reference>
<dbReference type="STRING" id="1618446.UV61_C0006G0026"/>
<evidence type="ECO:0000313" key="2">
    <source>
        <dbReference type="EMBL" id="KKS86825.1"/>
    </source>
</evidence>